<feature type="region of interest" description="Disordered" evidence="1">
    <location>
        <begin position="88"/>
        <end position="125"/>
    </location>
</feature>
<dbReference type="EMBL" id="VSRR010006792">
    <property type="protein sequence ID" value="MPC45574.1"/>
    <property type="molecule type" value="Genomic_DNA"/>
</dbReference>
<protein>
    <submittedName>
        <fullName evidence="2">Uncharacterized protein</fullName>
    </submittedName>
</protein>
<evidence type="ECO:0000313" key="2">
    <source>
        <dbReference type="EMBL" id="MPC45574.1"/>
    </source>
</evidence>
<comment type="caution">
    <text evidence="2">The sequence shown here is derived from an EMBL/GenBank/DDBJ whole genome shotgun (WGS) entry which is preliminary data.</text>
</comment>
<dbReference type="Proteomes" id="UP000324222">
    <property type="component" value="Unassembled WGS sequence"/>
</dbReference>
<gene>
    <name evidence="2" type="ORF">E2C01_039278</name>
</gene>
<accession>A0A5B7FMJ7</accession>
<feature type="compositionally biased region" description="Basic residues" evidence="1">
    <location>
        <begin position="33"/>
        <end position="48"/>
    </location>
</feature>
<proteinExistence type="predicted"/>
<keyword evidence="3" id="KW-1185">Reference proteome</keyword>
<evidence type="ECO:0000256" key="1">
    <source>
        <dbReference type="SAM" id="MobiDB-lite"/>
    </source>
</evidence>
<dbReference type="AlphaFoldDB" id="A0A5B7FMJ7"/>
<organism evidence="2 3">
    <name type="scientific">Portunus trituberculatus</name>
    <name type="common">Swimming crab</name>
    <name type="synonym">Neptunus trituberculatus</name>
    <dbReference type="NCBI Taxonomy" id="210409"/>
    <lineage>
        <taxon>Eukaryota</taxon>
        <taxon>Metazoa</taxon>
        <taxon>Ecdysozoa</taxon>
        <taxon>Arthropoda</taxon>
        <taxon>Crustacea</taxon>
        <taxon>Multicrustacea</taxon>
        <taxon>Malacostraca</taxon>
        <taxon>Eumalacostraca</taxon>
        <taxon>Eucarida</taxon>
        <taxon>Decapoda</taxon>
        <taxon>Pleocyemata</taxon>
        <taxon>Brachyura</taxon>
        <taxon>Eubrachyura</taxon>
        <taxon>Portunoidea</taxon>
        <taxon>Portunidae</taxon>
        <taxon>Portuninae</taxon>
        <taxon>Portunus</taxon>
    </lineage>
</organism>
<sequence>MAPGNHNTRASEGVEWPKQSFALTQNLQEQHASHHVSTARKVNTLKKQHQSEIHPNTDSLATPPSPLRLTLKFSFKATASGVRAAEKEQAAGVSNKVKAAQGHVGVTRPGHAGSLSPRPSKLLVS</sequence>
<reference evidence="2 3" key="1">
    <citation type="submission" date="2019-05" db="EMBL/GenBank/DDBJ databases">
        <title>Another draft genome of Portunus trituberculatus and its Hox gene families provides insights of decapod evolution.</title>
        <authorList>
            <person name="Jeong J.-H."/>
            <person name="Song I."/>
            <person name="Kim S."/>
            <person name="Choi T."/>
            <person name="Kim D."/>
            <person name="Ryu S."/>
            <person name="Kim W."/>
        </authorList>
    </citation>
    <scope>NUCLEOTIDE SEQUENCE [LARGE SCALE GENOMIC DNA]</scope>
    <source>
        <tissue evidence="2">Muscle</tissue>
    </source>
</reference>
<evidence type="ECO:0000313" key="3">
    <source>
        <dbReference type="Proteomes" id="UP000324222"/>
    </source>
</evidence>
<feature type="region of interest" description="Disordered" evidence="1">
    <location>
        <begin position="27"/>
        <end position="66"/>
    </location>
</feature>
<feature type="compositionally biased region" description="Polar residues" evidence="1">
    <location>
        <begin position="53"/>
        <end position="62"/>
    </location>
</feature>
<name>A0A5B7FMJ7_PORTR</name>